<evidence type="ECO:0000313" key="2">
    <source>
        <dbReference type="EMBL" id="TDZ82142.1"/>
    </source>
</evidence>
<dbReference type="AlphaFoldDB" id="A0A4V3HY86"/>
<reference evidence="2 3" key="1">
    <citation type="journal article" date="2019" name="Sci. Rep.">
        <title>Extended insight into the Mycobacterium chelonae-abscessus complex through whole genome sequencing of Mycobacterium salmoniphilum outbreak and Mycobacterium salmoniphilum-like strains.</title>
        <authorList>
            <person name="Behra P.R.K."/>
            <person name="Das S."/>
            <person name="Pettersson B.M.F."/>
            <person name="Shirreff L."/>
            <person name="DuCote T."/>
            <person name="Jacobsson K.G."/>
            <person name="Ennis D.G."/>
            <person name="Kirsebom L.A."/>
        </authorList>
    </citation>
    <scope>NUCLEOTIDE SEQUENCE [LARGE SCALE GENOMIC DNA]</scope>
    <source>
        <strain evidence="2 3">DE 4585</strain>
    </source>
</reference>
<gene>
    <name evidence="2" type="ORF">DE4585_02674</name>
</gene>
<organism evidence="2 3">
    <name type="scientific">Mycobacteroides salmoniphilum</name>
    <dbReference type="NCBI Taxonomy" id="404941"/>
    <lineage>
        <taxon>Bacteria</taxon>
        <taxon>Bacillati</taxon>
        <taxon>Actinomycetota</taxon>
        <taxon>Actinomycetes</taxon>
        <taxon>Mycobacteriales</taxon>
        <taxon>Mycobacteriaceae</taxon>
        <taxon>Mycobacteroides</taxon>
    </lineage>
</organism>
<evidence type="ECO:0000313" key="3">
    <source>
        <dbReference type="Proteomes" id="UP000295117"/>
    </source>
</evidence>
<keyword evidence="1" id="KW-0732">Signal</keyword>
<sequence length="189" mass="19261" precursor="true">MVRALTTGLVGAVALSLLQLGSPSNAMAAPPIPDIDSLIDDSAPLFASADDLGGSPVLWFSTQSGLLCRERTVKISQQLTCAGPLPGQPAGTQVVTLATAYGQALGPAAFEAKTADEYFGAAAGTTPIVPVPGHKIVFWNFSATDSFMCGVPGSADLVCVLKAQQYVGASTGPPVTHGFVIGAPKSWVF</sequence>
<dbReference type="Proteomes" id="UP000295117">
    <property type="component" value="Unassembled WGS sequence"/>
</dbReference>
<comment type="caution">
    <text evidence="2">The sequence shown here is derived from an EMBL/GenBank/DDBJ whole genome shotgun (WGS) entry which is preliminary data.</text>
</comment>
<feature type="chain" id="PRO_5020256469" evidence="1">
    <location>
        <begin position="29"/>
        <end position="189"/>
    </location>
</feature>
<proteinExistence type="predicted"/>
<evidence type="ECO:0000256" key="1">
    <source>
        <dbReference type="SAM" id="SignalP"/>
    </source>
</evidence>
<dbReference type="EMBL" id="PECH01000007">
    <property type="protein sequence ID" value="TDZ82142.1"/>
    <property type="molecule type" value="Genomic_DNA"/>
</dbReference>
<protein>
    <submittedName>
        <fullName evidence="2">Uncharacterized protein</fullName>
    </submittedName>
</protein>
<name>A0A4V3HY86_9MYCO</name>
<accession>A0A4V3HY86</accession>
<feature type="signal peptide" evidence="1">
    <location>
        <begin position="1"/>
        <end position="28"/>
    </location>
</feature>